<comment type="caution">
    <text evidence="2">The sequence shown here is derived from an EMBL/GenBank/DDBJ whole genome shotgun (WGS) entry which is preliminary data.</text>
</comment>
<dbReference type="InterPro" id="IPR057702">
    <property type="entry name" value="DUF7942"/>
</dbReference>
<dbReference type="Pfam" id="PF25637">
    <property type="entry name" value="DUF7942"/>
    <property type="match status" value="1"/>
</dbReference>
<keyword evidence="3" id="KW-1185">Reference proteome</keyword>
<name>A0ABV5T9H3_9ACTN</name>
<feature type="transmembrane region" description="Helical" evidence="1">
    <location>
        <begin position="79"/>
        <end position="98"/>
    </location>
</feature>
<protein>
    <submittedName>
        <fullName evidence="2">SCO4225 family membrane protein</fullName>
    </submittedName>
</protein>
<feature type="transmembrane region" description="Helical" evidence="1">
    <location>
        <begin position="50"/>
        <end position="67"/>
    </location>
</feature>
<keyword evidence="1" id="KW-0812">Transmembrane</keyword>
<proteinExistence type="predicted"/>
<gene>
    <name evidence="2" type="ORF">ACFFRH_09575</name>
</gene>
<keyword evidence="1" id="KW-0472">Membrane</keyword>
<organism evidence="2 3">
    <name type="scientific">Streptosporangium vulgare</name>
    <dbReference type="NCBI Taxonomy" id="46190"/>
    <lineage>
        <taxon>Bacteria</taxon>
        <taxon>Bacillati</taxon>
        <taxon>Actinomycetota</taxon>
        <taxon>Actinomycetes</taxon>
        <taxon>Streptosporangiales</taxon>
        <taxon>Streptosporangiaceae</taxon>
        <taxon>Streptosporangium</taxon>
    </lineage>
</organism>
<evidence type="ECO:0000313" key="3">
    <source>
        <dbReference type="Proteomes" id="UP001589610"/>
    </source>
</evidence>
<keyword evidence="1" id="KW-1133">Transmembrane helix</keyword>
<sequence length="111" mass="12248">MRPVRDAVRFASRYRRGTLALVITGVYVLLIIAAYVVAEVGIRQPDNQGLSAVMLILVTLPLSWPVMMIPAEVIPPSGLLLLLTAAGFVQASFLWWLLRGPRVDVPPARER</sequence>
<evidence type="ECO:0000313" key="2">
    <source>
        <dbReference type="EMBL" id="MFB9675734.1"/>
    </source>
</evidence>
<reference evidence="2 3" key="1">
    <citation type="submission" date="2024-09" db="EMBL/GenBank/DDBJ databases">
        <authorList>
            <person name="Sun Q."/>
            <person name="Mori K."/>
        </authorList>
    </citation>
    <scope>NUCLEOTIDE SEQUENCE [LARGE SCALE GENOMIC DNA]</scope>
    <source>
        <strain evidence="2 3">JCM 3028</strain>
    </source>
</reference>
<dbReference type="Proteomes" id="UP001589610">
    <property type="component" value="Unassembled WGS sequence"/>
</dbReference>
<accession>A0ABV5T9H3</accession>
<dbReference type="NCBIfam" id="NF046119">
    <property type="entry name" value="memb_SCO4225"/>
    <property type="match status" value="1"/>
</dbReference>
<dbReference type="RefSeq" id="WP_344745092.1">
    <property type="nucleotide sequence ID" value="NZ_BAAAWW010000059.1"/>
</dbReference>
<dbReference type="EMBL" id="JBHMBS010000004">
    <property type="protein sequence ID" value="MFB9675734.1"/>
    <property type="molecule type" value="Genomic_DNA"/>
</dbReference>
<evidence type="ECO:0000256" key="1">
    <source>
        <dbReference type="SAM" id="Phobius"/>
    </source>
</evidence>
<feature type="transmembrane region" description="Helical" evidence="1">
    <location>
        <begin position="20"/>
        <end position="38"/>
    </location>
</feature>